<dbReference type="AlphaFoldDB" id="A0A382UPE9"/>
<dbReference type="InterPro" id="IPR017961">
    <property type="entry name" value="DNA_pol_Y-fam_little_finger"/>
</dbReference>
<evidence type="ECO:0000259" key="1">
    <source>
        <dbReference type="Pfam" id="PF11799"/>
    </source>
</evidence>
<evidence type="ECO:0008006" key="4">
    <source>
        <dbReference type="Google" id="ProtNLM"/>
    </source>
</evidence>
<dbReference type="GO" id="GO:0006281">
    <property type="term" value="P:DNA repair"/>
    <property type="evidence" value="ECO:0007669"/>
    <property type="project" value="InterPro"/>
</dbReference>
<feature type="domain" description="DUF4113" evidence="2">
    <location>
        <begin position="86"/>
        <end position="135"/>
    </location>
</feature>
<dbReference type="Pfam" id="PF13438">
    <property type="entry name" value="DUF4113"/>
    <property type="match status" value="1"/>
</dbReference>
<feature type="domain" description="DNA polymerase Y-family little finger" evidence="1">
    <location>
        <begin position="3"/>
        <end position="74"/>
    </location>
</feature>
<dbReference type="Pfam" id="PF11799">
    <property type="entry name" value="IMS_C"/>
    <property type="match status" value="1"/>
</dbReference>
<proteinExistence type="predicted"/>
<evidence type="ECO:0000313" key="3">
    <source>
        <dbReference type="EMBL" id="SVD35551.1"/>
    </source>
</evidence>
<gene>
    <name evidence="3" type="ORF">METZ01_LOCUS388405</name>
</gene>
<dbReference type="InterPro" id="IPR025188">
    <property type="entry name" value="DUF4113"/>
</dbReference>
<sequence length="136" mass="15705">AGYISVFIKTNPFKENHHNCIRGMLLNVPTNDSIELVKEAIRLLKSIYKPNQKYKKAGVVMGKIISTQSIQTNLFDSVENRKKRRNLMKSIDIINKRIGKEKIKIGIQGVNKNRKIQQQNMSPCYTTKWQDLLSVM</sequence>
<accession>A0A382UPE9</accession>
<dbReference type="EMBL" id="UINC01145430">
    <property type="protein sequence ID" value="SVD35551.1"/>
    <property type="molecule type" value="Genomic_DNA"/>
</dbReference>
<protein>
    <recommendedName>
        <fullName evidence="4">DUF4113 domain-containing protein</fullName>
    </recommendedName>
</protein>
<evidence type="ECO:0000259" key="2">
    <source>
        <dbReference type="Pfam" id="PF13438"/>
    </source>
</evidence>
<dbReference type="GO" id="GO:0003684">
    <property type="term" value="F:damaged DNA binding"/>
    <property type="evidence" value="ECO:0007669"/>
    <property type="project" value="InterPro"/>
</dbReference>
<reference evidence="3" key="1">
    <citation type="submission" date="2018-05" db="EMBL/GenBank/DDBJ databases">
        <authorList>
            <person name="Lanie J.A."/>
            <person name="Ng W.-L."/>
            <person name="Kazmierczak K.M."/>
            <person name="Andrzejewski T.M."/>
            <person name="Davidsen T.M."/>
            <person name="Wayne K.J."/>
            <person name="Tettelin H."/>
            <person name="Glass J.I."/>
            <person name="Rusch D."/>
            <person name="Podicherti R."/>
            <person name="Tsui H.-C.T."/>
            <person name="Winkler M.E."/>
        </authorList>
    </citation>
    <scope>NUCLEOTIDE SEQUENCE</scope>
</reference>
<name>A0A382UPE9_9ZZZZ</name>
<organism evidence="3">
    <name type="scientific">marine metagenome</name>
    <dbReference type="NCBI Taxonomy" id="408172"/>
    <lineage>
        <taxon>unclassified sequences</taxon>
        <taxon>metagenomes</taxon>
        <taxon>ecological metagenomes</taxon>
    </lineage>
</organism>
<feature type="non-terminal residue" evidence="3">
    <location>
        <position position="1"/>
    </location>
</feature>